<reference evidence="1" key="2">
    <citation type="submission" date="2025-08" db="UniProtKB">
        <authorList>
            <consortium name="Ensembl"/>
        </authorList>
    </citation>
    <scope>IDENTIFICATION</scope>
</reference>
<accession>A0A8C8ULJ2</accession>
<reference evidence="1" key="3">
    <citation type="submission" date="2025-09" db="UniProtKB">
        <authorList>
            <consortium name="Ensembl"/>
        </authorList>
    </citation>
    <scope>IDENTIFICATION</scope>
</reference>
<dbReference type="GeneTree" id="ENSGT00960000191002"/>
<evidence type="ECO:0000313" key="2">
    <source>
        <dbReference type="Proteomes" id="UP000694547"/>
    </source>
</evidence>
<keyword evidence="2" id="KW-1185">Reference proteome</keyword>
<dbReference type="Ensembl" id="ENSPEMT00000038679.1">
    <property type="protein sequence ID" value="ENSPEMP00000031130.1"/>
    <property type="gene ID" value="ENSPEMG00000027051.1"/>
</dbReference>
<proteinExistence type="predicted"/>
<protein>
    <submittedName>
        <fullName evidence="1">Uncharacterized protein</fullName>
    </submittedName>
</protein>
<organism evidence="1 2">
    <name type="scientific">Peromyscus maniculatus bairdii</name>
    <name type="common">Prairie deer mouse</name>
    <dbReference type="NCBI Taxonomy" id="230844"/>
    <lineage>
        <taxon>Eukaryota</taxon>
        <taxon>Metazoa</taxon>
        <taxon>Chordata</taxon>
        <taxon>Craniata</taxon>
        <taxon>Vertebrata</taxon>
        <taxon>Euteleostomi</taxon>
        <taxon>Mammalia</taxon>
        <taxon>Eutheria</taxon>
        <taxon>Euarchontoglires</taxon>
        <taxon>Glires</taxon>
        <taxon>Rodentia</taxon>
        <taxon>Myomorpha</taxon>
        <taxon>Muroidea</taxon>
        <taxon>Cricetidae</taxon>
        <taxon>Neotominae</taxon>
        <taxon>Peromyscus</taxon>
    </lineage>
</organism>
<evidence type="ECO:0000313" key="1">
    <source>
        <dbReference type="Ensembl" id="ENSPEMP00000031130.1"/>
    </source>
</evidence>
<name>A0A8C8ULJ2_PERMB</name>
<sequence length="61" mass="6867">PFGSSISLNGPRTSPSARRDHLRDFDCFHYNQNSPAGLQPWTHGISDSFCSHLWLSVTHVQ</sequence>
<reference evidence="1 2" key="1">
    <citation type="submission" date="2018-10" db="EMBL/GenBank/DDBJ databases">
        <title>Improved assembly of the deer mouse Peromyscus maniculatus genome.</title>
        <authorList>
            <person name="Lassance J.-M."/>
            <person name="Hoekstra H.E."/>
        </authorList>
    </citation>
    <scope>NUCLEOTIDE SEQUENCE [LARGE SCALE GENOMIC DNA]</scope>
</reference>
<dbReference type="Proteomes" id="UP000694547">
    <property type="component" value="Chromosome 12"/>
</dbReference>
<dbReference type="AlphaFoldDB" id="A0A8C8ULJ2"/>